<dbReference type="Proteomes" id="UP001597090">
    <property type="component" value="Unassembled WGS sequence"/>
</dbReference>
<evidence type="ECO:0000313" key="2">
    <source>
        <dbReference type="Proteomes" id="UP001597090"/>
    </source>
</evidence>
<reference evidence="2" key="1">
    <citation type="journal article" date="2019" name="Int. J. Syst. Evol. Microbiol.">
        <title>The Global Catalogue of Microorganisms (GCM) 10K type strain sequencing project: providing services to taxonomists for standard genome sequencing and annotation.</title>
        <authorList>
            <consortium name="The Broad Institute Genomics Platform"/>
            <consortium name="The Broad Institute Genome Sequencing Center for Infectious Disease"/>
            <person name="Wu L."/>
            <person name="Ma J."/>
        </authorList>
    </citation>
    <scope>NUCLEOTIDE SEQUENCE [LARGE SCALE GENOMIC DNA]</scope>
    <source>
        <strain evidence="2">CCUG 55491</strain>
    </source>
</reference>
<accession>A0ABW2YLU3</accession>
<evidence type="ECO:0000313" key="1">
    <source>
        <dbReference type="EMBL" id="MFD0738454.1"/>
    </source>
</evidence>
<sequence length="159" mass="17472">MDTSYTATVLPEARLQAFDAELASMEVVLNLLRYAQGDGRGIVPWIERVSPRLCQQVCATLDLFGSELAEDIDGDELRATMQAEIRIMRLLEAQRDRLARVLALTDEVAGAVGSDLMQLAMQLHDMLVDAGHGDRITALRDGRRRARFTPPAPPSPEAG</sequence>
<protein>
    <submittedName>
        <fullName evidence="1">Uncharacterized protein</fullName>
    </submittedName>
</protein>
<dbReference type="RefSeq" id="WP_386811376.1">
    <property type="nucleotide sequence ID" value="NZ_JBHTIH010000002.1"/>
</dbReference>
<keyword evidence="2" id="KW-1185">Reference proteome</keyword>
<comment type="caution">
    <text evidence="1">The sequence shown here is derived from an EMBL/GenBank/DDBJ whole genome shotgun (WGS) entry which is preliminary data.</text>
</comment>
<dbReference type="EMBL" id="JBHTIH010000002">
    <property type="protein sequence ID" value="MFD0738454.1"/>
    <property type="molecule type" value="Genomic_DNA"/>
</dbReference>
<gene>
    <name evidence="1" type="ORF">ACFQZQ_04025</name>
</gene>
<name>A0ABW2YLU3_9GAMM</name>
<proteinExistence type="predicted"/>
<organism evidence="1 2">
    <name type="scientific">Lysobacter koreensis</name>
    <dbReference type="NCBI Taxonomy" id="266122"/>
    <lineage>
        <taxon>Bacteria</taxon>
        <taxon>Pseudomonadati</taxon>
        <taxon>Pseudomonadota</taxon>
        <taxon>Gammaproteobacteria</taxon>
        <taxon>Lysobacterales</taxon>
        <taxon>Lysobacteraceae</taxon>
        <taxon>Lysobacter</taxon>
    </lineage>
</organism>